<sequence length="291" mass="31532">MPRRPQRPRELQDGLNHHLYHPLAWQLARLLAKTPLTPNMVSVIGGCFVIAAAGAYALPGWPGPALLGMVLHMTWHVVDGADGDLARMTGRSSPIGEMVDGLCDYCSHVVLYLVLGWLLAGGMAPSAWPTAHPWLWMWAAGLSHIVQSNHVEVQRRQYQWWVYGTTWLRNSRDQNAATRGGLTGALVGLYLGLATGLTPHARVIDEAVAGAQGDPARREAIRAAVRAEAPPLLALCKVLGPNPRAIVLGLAMLAGSPLWYFLYQSLVLNALLVVSVIAHNRAAKRIAARIA</sequence>
<evidence type="ECO:0000256" key="1">
    <source>
        <dbReference type="ARBA" id="ARBA00022679"/>
    </source>
</evidence>
<accession>A0ABV7ITW7</accession>
<keyword evidence="5" id="KW-1185">Reference proteome</keyword>
<feature type="transmembrane region" description="Helical" evidence="3">
    <location>
        <begin position="258"/>
        <end position="279"/>
    </location>
</feature>
<evidence type="ECO:0000313" key="4">
    <source>
        <dbReference type="EMBL" id="MFC3174970.1"/>
    </source>
</evidence>
<dbReference type="Pfam" id="PF01066">
    <property type="entry name" value="CDP-OH_P_transf"/>
    <property type="match status" value="1"/>
</dbReference>
<gene>
    <name evidence="4" type="ORF">ACFOD9_11990</name>
</gene>
<evidence type="ECO:0000256" key="3">
    <source>
        <dbReference type="SAM" id="Phobius"/>
    </source>
</evidence>
<evidence type="ECO:0000313" key="5">
    <source>
        <dbReference type="Proteomes" id="UP001595604"/>
    </source>
</evidence>
<comment type="caution">
    <text evidence="4">The sequence shown here is derived from an EMBL/GenBank/DDBJ whole genome shotgun (WGS) entry which is preliminary data.</text>
</comment>
<keyword evidence="3" id="KW-0472">Membrane</keyword>
<dbReference type="InterPro" id="IPR000462">
    <property type="entry name" value="CDP-OH_P_trans"/>
</dbReference>
<feature type="transmembrane region" description="Helical" evidence="3">
    <location>
        <begin position="102"/>
        <end position="128"/>
    </location>
</feature>
<dbReference type="InterPro" id="IPR048254">
    <property type="entry name" value="CDP_ALCOHOL_P_TRANSF_CS"/>
</dbReference>
<dbReference type="GO" id="GO:0016740">
    <property type="term" value="F:transferase activity"/>
    <property type="evidence" value="ECO:0007669"/>
    <property type="project" value="UniProtKB-KW"/>
</dbReference>
<keyword evidence="1 2" id="KW-0808">Transferase</keyword>
<dbReference type="Proteomes" id="UP001595604">
    <property type="component" value="Unassembled WGS sequence"/>
</dbReference>
<evidence type="ECO:0000256" key="2">
    <source>
        <dbReference type="RuleBase" id="RU003750"/>
    </source>
</evidence>
<comment type="similarity">
    <text evidence="2">Belongs to the CDP-alcohol phosphatidyltransferase class-I family.</text>
</comment>
<dbReference type="EMBL" id="JBHRTQ010000010">
    <property type="protein sequence ID" value="MFC3174970.1"/>
    <property type="molecule type" value="Genomic_DNA"/>
</dbReference>
<dbReference type="RefSeq" id="WP_379510346.1">
    <property type="nucleotide sequence ID" value="NZ_JBHRTQ010000010.1"/>
</dbReference>
<protein>
    <submittedName>
        <fullName evidence="4">CDP-alcohol phosphatidyltransferase family protein</fullName>
        <ecNumber evidence="4">2.7.8.-</ecNumber>
    </submittedName>
</protein>
<feature type="transmembrane region" description="Helical" evidence="3">
    <location>
        <begin position="39"/>
        <end position="58"/>
    </location>
</feature>
<reference evidence="5" key="1">
    <citation type="journal article" date="2019" name="Int. J. Syst. Evol. Microbiol.">
        <title>The Global Catalogue of Microorganisms (GCM) 10K type strain sequencing project: providing services to taxonomists for standard genome sequencing and annotation.</title>
        <authorList>
            <consortium name="The Broad Institute Genomics Platform"/>
            <consortium name="The Broad Institute Genome Sequencing Center for Infectious Disease"/>
            <person name="Wu L."/>
            <person name="Ma J."/>
        </authorList>
    </citation>
    <scope>NUCLEOTIDE SEQUENCE [LARGE SCALE GENOMIC DNA]</scope>
    <source>
        <strain evidence="5">KCTC 42984</strain>
    </source>
</reference>
<name>A0ABV7ITW7_9SPHN</name>
<dbReference type="EC" id="2.7.8.-" evidence="4"/>
<organism evidence="4 5">
    <name type="scientific">Novosphingobium bradum</name>
    <dbReference type="NCBI Taxonomy" id="1737444"/>
    <lineage>
        <taxon>Bacteria</taxon>
        <taxon>Pseudomonadati</taxon>
        <taxon>Pseudomonadota</taxon>
        <taxon>Alphaproteobacteria</taxon>
        <taxon>Sphingomonadales</taxon>
        <taxon>Sphingomonadaceae</taxon>
        <taxon>Novosphingobium</taxon>
    </lineage>
</organism>
<keyword evidence="3" id="KW-0812">Transmembrane</keyword>
<dbReference type="PROSITE" id="PS00379">
    <property type="entry name" value="CDP_ALCOHOL_P_TRANSF"/>
    <property type="match status" value="1"/>
</dbReference>
<dbReference type="InterPro" id="IPR043130">
    <property type="entry name" value="CDP-OH_PTrfase_TM_dom"/>
</dbReference>
<dbReference type="Gene3D" id="1.20.120.1760">
    <property type="match status" value="1"/>
</dbReference>
<keyword evidence="3" id="KW-1133">Transmembrane helix</keyword>
<proteinExistence type="inferred from homology"/>